<evidence type="ECO:0000313" key="6">
    <source>
        <dbReference type="EMBL" id="TDW92801.1"/>
    </source>
</evidence>
<accession>A0ABY2FIR7</accession>
<evidence type="ECO:0000259" key="5">
    <source>
        <dbReference type="Pfam" id="PF01258"/>
    </source>
</evidence>
<evidence type="ECO:0000313" key="7">
    <source>
        <dbReference type="Proteomes" id="UP000295060"/>
    </source>
</evidence>
<dbReference type="PROSITE" id="PS51128">
    <property type="entry name" value="ZF_DKSA_2"/>
    <property type="match status" value="1"/>
</dbReference>
<organism evidence="6 7">
    <name type="scientific">Kribbella pratensis</name>
    <dbReference type="NCBI Taxonomy" id="2512112"/>
    <lineage>
        <taxon>Bacteria</taxon>
        <taxon>Bacillati</taxon>
        <taxon>Actinomycetota</taxon>
        <taxon>Actinomycetes</taxon>
        <taxon>Propionibacteriales</taxon>
        <taxon>Kribbellaceae</taxon>
        <taxon>Kribbella</taxon>
    </lineage>
</organism>
<protein>
    <submittedName>
        <fullName evidence="6">TraR/DksA family transcriptional regulator</fullName>
    </submittedName>
</protein>
<evidence type="ECO:0000256" key="3">
    <source>
        <dbReference type="ARBA" id="ARBA00022833"/>
    </source>
</evidence>
<reference evidence="6 7" key="1">
    <citation type="submission" date="2019-03" db="EMBL/GenBank/DDBJ databases">
        <title>Genomic Encyclopedia of Type Strains, Phase III (KMG-III): the genomes of soil and plant-associated and newly described type strains.</title>
        <authorList>
            <person name="Whitman W."/>
        </authorList>
    </citation>
    <scope>NUCLEOTIDE SEQUENCE [LARGE SCALE GENOMIC DNA]</scope>
    <source>
        <strain evidence="6 7">VKMAc-2574</strain>
    </source>
</reference>
<dbReference type="RefSeq" id="WP_134005093.1">
    <property type="nucleotide sequence ID" value="NZ_SODU01000001.1"/>
</dbReference>
<evidence type="ECO:0000256" key="2">
    <source>
        <dbReference type="ARBA" id="ARBA00022771"/>
    </source>
</evidence>
<dbReference type="PROSITE" id="PS01102">
    <property type="entry name" value="ZF_DKSA_1"/>
    <property type="match status" value="1"/>
</dbReference>
<dbReference type="EMBL" id="SODU01000001">
    <property type="protein sequence ID" value="TDW92801.1"/>
    <property type="molecule type" value="Genomic_DNA"/>
</dbReference>
<dbReference type="Pfam" id="PF01258">
    <property type="entry name" value="zf-dskA_traR"/>
    <property type="match status" value="1"/>
</dbReference>
<proteinExistence type="predicted"/>
<feature type="zinc finger region" description="dksA C4-type" evidence="4">
    <location>
        <begin position="82"/>
        <end position="106"/>
    </location>
</feature>
<keyword evidence="2" id="KW-0863">Zinc-finger</keyword>
<dbReference type="InterPro" id="IPR000962">
    <property type="entry name" value="Znf_DskA_TraR"/>
</dbReference>
<dbReference type="Gene3D" id="1.20.120.910">
    <property type="entry name" value="DksA, coiled-coil domain"/>
    <property type="match status" value="1"/>
</dbReference>
<keyword evidence="1" id="KW-0479">Metal-binding</keyword>
<dbReference type="SUPFAM" id="SSF57716">
    <property type="entry name" value="Glucocorticoid receptor-like (DNA-binding domain)"/>
    <property type="match status" value="1"/>
</dbReference>
<gene>
    <name evidence="6" type="ORF">EV137_0061</name>
</gene>
<dbReference type="Proteomes" id="UP000295060">
    <property type="component" value="Unassembled WGS sequence"/>
</dbReference>
<keyword evidence="7" id="KW-1185">Reference proteome</keyword>
<name>A0ABY2FIR7_9ACTN</name>
<feature type="domain" description="Zinc finger DksA/TraR C4-type" evidence="5">
    <location>
        <begin position="78"/>
        <end position="108"/>
    </location>
</feature>
<dbReference type="InterPro" id="IPR020458">
    <property type="entry name" value="Znf_DskA_TraR_CS"/>
</dbReference>
<dbReference type="PANTHER" id="PTHR33823">
    <property type="entry name" value="RNA POLYMERASE-BINDING TRANSCRIPTION FACTOR DKSA-RELATED"/>
    <property type="match status" value="1"/>
</dbReference>
<sequence>MVVSDQVPIGKRSLDLEWFRRELEQERQFRLEQLISLSYQAEAPCSTALGEVRAALTAGARRALAEIDAALFRLSRNTFGVCELCGQAIPSYRLIAIPTIRLCLPCERSQPSHQD</sequence>
<comment type="caution">
    <text evidence="6">The sequence shown here is derived from an EMBL/GenBank/DDBJ whole genome shotgun (WGS) entry which is preliminary data.</text>
</comment>
<evidence type="ECO:0000256" key="4">
    <source>
        <dbReference type="PROSITE-ProRule" id="PRU00510"/>
    </source>
</evidence>
<keyword evidence="3" id="KW-0862">Zinc</keyword>
<evidence type="ECO:0000256" key="1">
    <source>
        <dbReference type="ARBA" id="ARBA00022723"/>
    </source>
</evidence>
<dbReference type="PANTHER" id="PTHR33823:SF4">
    <property type="entry name" value="GENERAL STRESS PROTEIN 16O"/>
    <property type="match status" value="1"/>
</dbReference>